<gene>
    <name evidence="2" type="ORF">ACFQDH_19055</name>
</gene>
<keyword evidence="1" id="KW-1133">Transmembrane helix</keyword>
<feature type="transmembrane region" description="Helical" evidence="1">
    <location>
        <begin position="254"/>
        <end position="275"/>
    </location>
</feature>
<feature type="transmembrane region" description="Helical" evidence="1">
    <location>
        <begin position="329"/>
        <end position="348"/>
    </location>
</feature>
<organism evidence="2 3">
    <name type="scientific">Flexivirga alba</name>
    <dbReference type="NCBI Taxonomy" id="702742"/>
    <lineage>
        <taxon>Bacteria</taxon>
        <taxon>Bacillati</taxon>
        <taxon>Actinomycetota</taxon>
        <taxon>Actinomycetes</taxon>
        <taxon>Micrococcales</taxon>
        <taxon>Dermacoccaceae</taxon>
        <taxon>Flexivirga</taxon>
    </lineage>
</organism>
<evidence type="ECO:0000313" key="3">
    <source>
        <dbReference type="Proteomes" id="UP001596298"/>
    </source>
</evidence>
<keyword evidence="1" id="KW-0472">Membrane</keyword>
<proteinExistence type="predicted"/>
<feature type="transmembrane region" description="Helical" evidence="1">
    <location>
        <begin position="112"/>
        <end position="136"/>
    </location>
</feature>
<feature type="transmembrane region" description="Helical" evidence="1">
    <location>
        <begin position="208"/>
        <end position="233"/>
    </location>
</feature>
<dbReference type="RefSeq" id="WP_382403970.1">
    <property type="nucleotide sequence ID" value="NZ_JBHSWH010000001.1"/>
</dbReference>
<feature type="transmembrane region" description="Helical" evidence="1">
    <location>
        <begin position="30"/>
        <end position="54"/>
    </location>
</feature>
<comment type="caution">
    <text evidence="2">The sequence shown here is derived from an EMBL/GenBank/DDBJ whole genome shotgun (WGS) entry which is preliminary data.</text>
</comment>
<feature type="transmembrane region" description="Helical" evidence="1">
    <location>
        <begin position="168"/>
        <end position="188"/>
    </location>
</feature>
<name>A0ABW2AKI0_9MICO</name>
<sequence>MATLTITHRSTGSGAAGVADRLRSLVRLPLTWLCVATAAPVLVAAVREIAIGWIPEGDDAMLATRIRDVLTGHPPLQGMRSTSNFFDAQLSNHHPGPLEFYLDAPIAAVTGYSGAGIVTAAALLNVACIVGAVVMAHRMRQMRTALPVAGAVLLAQWQLGPDVLARPLNPSAGTLPILLMLIGAWAVFDRDPHGLWVTLIAGSFAAQTEFAFCPVVLIVTASACLVAWTRAWHDTRRWRAARSRSPRPTGRKRQYLTLGMIALAWLPSIVELFVIHPNNGQLALRLLTNSTHGRGTSTGVPGGFGYMVGRLSPTELGRFDAGIERAPSGMAIGIGMVVLLLLLLAAAAGPRLPRTAGSRGSWLLLLAIAGEAIALSAKPESVSAMFWLLPVLVVTPVVDAVLILRTVEVSRARHWHLGAARHTELIKRASSPLAGVAALIVAATMASALARPPSAEASDRARAVSDTVATYLREHSSSGTAVRISSYGLQSWISLAPAVAFQLARNGHDAHYLGSWPYPEDNSSWYAATAPRDAVVVTLADEGSVKDAHPPASAIQVPLSAAAASGIHLWIAIPAADRK</sequence>
<feature type="transmembrane region" description="Helical" evidence="1">
    <location>
        <begin position="360"/>
        <end position="378"/>
    </location>
</feature>
<evidence type="ECO:0000256" key="1">
    <source>
        <dbReference type="SAM" id="Phobius"/>
    </source>
</evidence>
<keyword evidence="3" id="KW-1185">Reference proteome</keyword>
<dbReference type="Proteomes" id="UP001596298">
    <property type="component" value="Unassembled WGS sequence"/>
</dbReference>
<evidence type="ECO:0008006" key="4">
    <source>
        <dbReference type="Google" id="ProtNLM"/>
    </source>
</evidence>
<protein>
    <recommendedName>
        <fullName evidence="4">Glycosyltransferase RgtA/B/C/D-like domain-containing protein</fullName>
    </recommendedName>
</protein>
<evidence type="ECO:0000313" key="2">
    <source>
        <dbReference type="EMBL" id="MFC6707297.1"/>
    </source>
</evidence>
<accession>A0ABW2AKI0</accession>
<dbReference type="EMBL" id="JBHSWH010000001">
    <property type="protein sequence ID" value="MFC6707297.1"/>
    <property type="molecule type" value="Genomic_DNA"/>
</dbReference>
<keyword evidence="1" id="KW-0812">Transmembrane</keyword>
<reference evidence="3" key="1">
    <citation type="journal article" date="2019" name="Int. J. Syst. Evol. Microbiol.">
        <title>The Global Catalogue of Microorganisms (GCM) 10K type strain sequencing project: providing services to taxonomists for standard genome sequencing and annotation.</title>
        <authorList>
            <consortium name="The Broad Institute Genomics Platform"/>
            <consortium name="The Broad Institute Genome Sequencing Center for Infectious Disease"/>
            <person name="Wu L."/>
            <person name="Ma J."/>
        </authorList>
    </citation>
    <scope>NUCLEOTIDE SEQUENCE [LARGE SCALE GENOMIC DNA]</scope>
    <source>
        <strain evidence="3">CCUG 58127</strain>
    </source>
</reference>
<feature type="transmembrane region" description="Helical" evidence="1">
    <location>
        <begin position="384"/>
        <end position="404"/>
    </location>
</feature>